<feature type="domain" description="Glycosyltransferase subfamily 4-like N-terminal" evidence="2">
    <location>
        <begin position="15"/>
        <end position="171"/>
    </location>
</feature>
<evidence type="ECO:0000313" key="3">
    <source>
        <dbReference type="EMBL" id="MZK16883.1"/>
    </source>
</evidence>
<dbReference type="InterPro" id="IPR001296">
    <property type="entry name" value="Glyco_trans_1"/>
</dbReference>
<reference evidence="3 4" key="1">
    <citation type="journal article" date="2019" name="Nat. Med.">
        <title>A library of human gut bacterial isolates paired with longitudinal multiomics data enables mechanistic microbiome research.</title>
        <authorList>
            <person name="Poyet M."/>
            <person name="Groussin M."/>
            <person name="Gibbons S.M."/>
            <person name="Avila-Pacheco J."/>
            <person name="Jiang X."/>
            <person name="Kearney S.M."/>
            <person name="Perrotta A.R."/>
            <person name="Berdy B."/>
            <person name="Zhao S."/>
            <person name="Lieberman T.D."/>
            <person name="Swanson P.K."/>
            <person name="Smith M."/>
            <person name="Roesemann S."/>
            <person name="Alexander J.E."/>
            <person name="Rich S.A."/>
            <person name="Livny J."/>
            <person name="Vlamakis H."/>
            <person name="Clish C."/>
            <person name="Bullock K."/>
            <person name="Deik A."/>
            <person name="Scott J."/>
            <person name="Pierce K.A."/>
            <person name="Xavier R.J."/>
            <person name="Alm E.J."/>
        </authorList>
    </citation>
    <scope>NUCLEOTIDE SEQUENCE [LARGE SCALE GENOMIC DNA]</scope>
    <source>
        <strain evidence="3 4">BIOML-A7</strain>
    </source>
</reference>
<evidence type="ECO:0000259" key="2">
    <source>
        <dbReference type="Pfam" id="PF13439"/>
    </source>
</evidence>
<evidence type="ECO:0000259" key="1">
    <source>
        <dbReference type="Pfam" id="PF00534"/>
    </source>
</evidence>
<keyword evidence="3" id="KW-0808">Transferase</keyword>
<name>A0A845KLD8_9FIRM</name>
<protein>
    <submittedName>
        <fullName evidence="3">Glycosyltransferase</fullName>
    </submittedName>
</protein>
<gene>
    <name evidence="3" type="ORF">GT565_01855</name>
</gene>
<dbReference type="Pfam" id="PF00534">
    <property type="entry name" value="Glycos_transf_1"/>
    <property type="match status" value="1"/>
</dbReference>
<comment type="caution">
    <text evidence="3">The sequence shown here is derived from an EMBL/GenBank/DDBJ whole genome shotgun (WGS) entry which is preliminary data.</text>
</comment>
<dbReference type="InterPro" id="IPR028098">
    <property type="entry name" value="Glyco_trans_4-like_N"/>
</dbReference>
<dbReference type="InterPro" id="IPR050194">
    <property type="entry name" value="Glycosyltransferase_grp1"/>
</dbReference>
<dbReference type="PANTHER" id="PTHR45947:SF3">
    <property type="entry name" value="SULFOQUINOVOSYL TRANSFERASE SQD2"/>
    <property type="match status" value="1"/>
</dbReference>
<dbReference type="Pfam" id="PF13439">
    <property type="entry name" value="Glyco_transf_4"/>
    <property type="match status" value="1"/>
</dbReference>
<dbReference type="Proteomes" id="UP000446719">
    <property type="component" value="Unassembled WGS sequence"/>
</dbReference>
<sequence>MMRILQVVNDMHRAGLETMLMNYYRNIDRTKIQFDFLTHRPYKSDYDDEILSLGGRMYYAPRLYPQNYIQYFRWMDKFFEEHLEYQIMHSHIDSMSYLPLLAAKRANVPVRIAHSHNTSIDRDLKYPLKQLFRTRITKVANEYCACGEEAGKFLFGNRDFKVIPNAIETERFIYKEEVRKRVRKELHFTDEFVVGHVGRLSYQKNHEFLLEIFAQLYTIYLGARLLLVGIGEKEQELRNKVQKLGLEDVVIFLGNRNDVNELYQAMDVFVMPSFFEGIPVTGIEAQFSGLTCVFSDRVPQEVDFSGNCEFLSLKTDAKSWAQRIWQEYGSNKRSEKSRSVQGSNYNIQNAHGILEDYYKTLGSQI</sequence>
<dbReference type="PANTHER" id="PTHR45947">
    <property type="entry name" value="SULFOQUINOVOSYL TRANSFERASE SQD2"/>
    <property type="match status" value="1"/>
</dbReference>
<dbReference type="AlphaFoldDB" id="A0A845KLD8"/>
<dbReference type="SUPFAM" id="SSF53756">
    <property type="entry name" value="UDP-Glycosyltransferase/glycogen phosphorylase"/>
    <property type="match status" value="1"/>
</dbReference>
<dbReference type="EMBL" id="WWSB01000002">
    <property type="protein sequence ID" value="MZK16883.1"/>
    <property type="molecule type" value="Genomic_DNA"/>
</dbReference>
<dbReference type="Gene3D" id="3.40.50.2000">
    <property type="entry name" value="Glycogen Phosphorylase B"/>
    <property type="match status" value="2"/>
</dbReference>
<organism evidence="3 4">
    <name type="scientific">Dorea longicatena</name>
    <dbReference type="NCBI Taxonomy" id="88431"/>
    <lineage>
        <taxon>Bacteria</taxon>
        <taxon>Bacillati</taxon>
        <taxon>Bacillota</taxon>
        <taxon>Clostridia</taxon>
        <taxon>Lachnospirales</taxon>
        <taxon>Lachnospiraceae</taxon>
        <taxon>Dorea</taxon>
    </lineage>
</organism>
<accession>A0A845KLD8</accession>
<dbReference type="GO" id="GO:0016757">
    <property type="term" value="F:glycosyltransferase activity"/>
    <property type="evidence" value="ECO:0007669"/>
    <property type="project" value="TreeGrafter"/>
</dbReference>
<dbReference type="CDD" id="cd03812">
    <property type="entry name" value="GT4_CapH-like"/>
    <property type="match status" value="1"/>
</dbReference>
<feature type="domain" description="Glycosyl transferase family 1" evidence="1">
    <location>
        <begin position="183"/>
        <end position="324"/>
    </location>
</feature>
<proteinExistence type="predicted"/>
<evidence type="ECO:0000313" key="4">
    <source>
        <dbReference type="Proteomes" id="UP000446719"/>
    </source>
</evidence>